<organism evidence="2 3">
    <name type="scientific">Zosterops borbonicus</name>
    <dbReference type="NCBI Taxonomy" id="364589"/>
    <lineage>
        <taxon>Eukaryota</taxon>
        <taxon>Metazoa</taxon>
        <taxon>Chordata</taxon>
        <taxon>Craniata</taxon>
        <taxon>Vertebrata</taxon>
        <taxon>Euteleostomi</taxon>
        <taxon>Archelosauria</taxon>
        <taxon>Archosauria</taxon>
        <taxon>Dinosauria</taxon>
        <taxon>Saurischia</taxon>
        <taxon>Theropoda</taxon>
        <taxon>Coelurosauria</taxon>
        <taxon>Aves</taxon>
        <taxon>Neognathae</taxon>
        <taxon>Neoaves</taxon>
        <taxon>Telluraves</taxon>
        <taxon>Australaves</taxon>
        <taxon>Passeriformes</taxon>
        <taxon>Sylvioidea</taxon>
        <taxon>Zosteropidae</taxon>
        <taxon>Zosterops</taxon>
    </lineage>
</organism>
<dbReference type="AlphaFoldDB" id="A0A8K1D6Z1"/>
<protein>
    <submittedName>
        <fullName evidence="2">Uncharacterized protein</fullName>
    </submittedName>
</protein>
<evidence type="ECO:0000256" key="1">
    <source>
        <dbReference type="SAM" id="MobiDB-lite"/>
    </source>
</evidence>
<dbReference type="EMBL" id="SWJQ01002269">
    <property type="protein sequence ID" value="TRZ06693.1"/>
    <property type="molecule type" value="Genomic_DNA"/>
</dbReference>
<dbReference type="Proteomes" id="UP000796761">
    <property type="component" value="Unassembled WGS sequence"/>
</dbReference>
<keyword evidence="3" id="KW-1185">Reference proteome</keyword>
<name>A0A8K1D6Z1_9PASS</name>
<feature type="compositionally biased region" description="Basic and acidic residues" evidence="1">
    <location>
        <begin position="37"/>
        <end position="50"/>
    </location>
</feature>
<feature type="region of interest" description="Disordered" evidence="1">
    <location>
        <begin position="1"/>
        <end position="50"/>
    </location>
</feature>
<gene>
    <name evidence="2" type="ORF">HGM15179_020411</name>
</gene>
<accession>A0A8K1D6Z1</accession>
<evidence type="ECO:0000313" key="3">
    <source>
        <dbReference type="Proteomes" id="UP000796761"/>
    </source>
</evidence>
<proteinExistence type="predicted"/>
<evidence type="ECO:0000313" key="2">
    <source>
        <dbReference type="EMBL" id="TRZ06693.1"/>
    </source>
</evidence>
<reference evidence="2" key="1">
    <citation type="submission" date="2019-04" db="EMBL/GenBank/DDBJ databases">
        <title>Genome assembly of Zosterops borbonicus 15179.</title>
        <authorList>
            <person name="Leroy T."/>
            <person name="Anselmetti Y."/>
            <person name="Tilak M.-K."/>
            <person name="Nabholz B."/>
        </authorList>
    </citation>
    <scope>NUCLEOTIDE SEQUENCE</scope>
    <source>
        <strain evidence="2">HGM_15179</strain>
        <tissue evidence="2">Muscle</tissue>
    </source>
</reference>
<sequence>MAVATSTRSGKCRDKTNREEDDDDDDVREGPSMPPDIKSEAKTTDTRSEATIESFSLKDLHGLRKDYTR</sequence>
<dbReference type="OrthoDB" id="10387451at2759"/>
<comment type="caution">
    <text evidence="2">The sequence shown here is derived from an EMBL/GenBank/DDBJ whole genome shotgun (WGS) entry which is preliminary data.</text>
</comment>